<dbReference type="GO" id="GO:0005886">
    <property type="term" value="C:plasma membrane"/>
    <property type="evidence" value="ECO:0007669"/>
    <property type="project" value="UniProtKB-SubCell"/>
</dbReference>
<keyword evidence="3 7" id="KW-0812">Transmembrane</keyword>
<feature type="transmembrane region" description="Helical" evidence="7">
    <location>
        <begin position="317"/>
        <end position="337"/>
    </location>
</feature>
<dbReference type="InterPro" id="IPR050445">
    <property type="entry name" value="Bact_polysacc_biosynth/exp"/>
</dbReference>
<dbReference type="AlphaFoldDB" id="A0AAJ5MJB5"/>
<comment type="subcellular location">
    <subcellularLocation>
        <location evidence="1">Cell membrane</location>
        <topology evidence="1">Multi-pass membrane protein</topology>
    </subcellularLocation>
</comment>
<dbReference type="RefSeq" id="WP_110604968.1">
    <property type="nucleotide sequence ID" value="NZ_CATKPM010000006.1"/>
</dbReference>
<dbReference type="PANTHER" id="PTHR32309">
    <property type="entry name" value="TYROSINE-PROTEIN KINASE"/>
    <property type="match status" value="1"/>
</dbReference>
<evidence type="ECO:0000256" key="3">
    <source>
        <dbReference type="ARBA" id="ARBA00022692"/>
    </source>
</evidence>
<keyword evidence="4 7" id="KW-1133">Transmembrane helix</keyword>
<evidence type="ECO:0000256" key="5">
    <source>
        <dbReference type="ARBA" id="ARBA00023136"/>
    </source>
</evidence>
<organism evidence="9 10">
    <name type="scientific">Pseudomonas soli</name>
    <dbReference type="NCBI Taxonomy" id="1306993"/>
    <lineage>
        <taxon>Bacteria</taxon>
        <taxon>Pseudomonadati</taxon>
        <taxon>Pseudomonadota</taxon>
        <taxon>Gammaproteobacteria</taxon>
        <taxon>Pseudomonadales</taxon>
        <taxon>Pseudomonadaceae</taxon>
        <taxon>Pseudomonas</taxon>
    </lineage>
</organism>
<evidence type="ECO:0000256" key="4">
    <source>
        <dbReference type="ARBA" id="ARBA00022989"/>
    </source>
</evidence>
<evidence type="ECO:0000256" key="7">
    <source>
        <dbReference type="SAM" id="Phobius"/>
    </source>
</evidence>
<proteinExistence type="predicted"/>
<dbReference type="Proteomes" id="UP001209279">
    <property type="component" value="Chromosome"/>
</dbReference>
<dbReference type="Gene3D" id="3.30.1890.10">
    <property type="entry name" value="FepE-like"/>
    <property type="match status" value="1"/>
</dbReference>
<dbReference type="SUPFAM" id="SSF160355">
    <property type="entry name" value="Bacterial polysaccharide co-polymerase-like"/>
    <property type="match status" value="1"/>
</dbReference>
<protein>
    <submittedName>
        <fullName evidence="9">LPS O-antigen chain length determinant protein WzzB</fullName>
    </submittedName>
</protein>
<reference evidence="9" key="1">
    <citation type="submission" date="2021-08" db="EMBL/GenBank/DDBJ databases">
        <authorList>
            <person name="Yaryura P.M."/>
            <person name="Bianco M.I."/>
            <person name="Morais C."/>
            <person name="Setubal J.C."/>
        </authorList>
    </citation>
    <scope>NUCLEOTIDE SEQUENCE</scope>
    <source>
        <strain evidence="9">AP1</strain>
    </source>
</reference>
<evidence type="ECO:0000313" key="9">
    <source>
        <dbReference type="EMBL" id="UXZ44326.1"/>
    </source>
</evidence>
<feature type="coiled-coil region" evidence="6">
    <location>
        <begin position="181"/>
        <end position="208"/>
    </location>
</feature>
<evidence type="ECO:0000256" key="1">
    <source>
        <dbReference type="ARBA" id="ARBA00004651"/>
    </source>
</evidence>
<feature type="domain" description="Polysaccharide chain length determinant N-terminal" evidence="8">
    <location>
        <begin position="11"/>
        <end position="105"/>
    </location>
</feature>
<evidence type="ECO:0000256" key="6">
    <source>
        <dbReference type="SAM" id="Coils"/>
    </source>
</evidence>
<dbReference type="InterPro" id="IPR003856">
    <property type="entry name" value="LPS_length_determ_N"/>
</dbReference>
<gene>
    <name evidence="9" type="ORF">K7K07_19955</name>
</gene>
<dbReference type="Pfam" id="PF02706">
    <property type="entry name" value="Wzz"/>
    <property type="match status" value="1"/>
</dbReference>
<dbReference type="PANTHER" id="PTHR32309:SF13">
    <property type="entry name" value="FERRIC ENTEROBACTIN TRANSPORT PROTEIN FEPE"/>
    <property type="match status" value="1"/>
</dbReference>
<dbReference type="GO" id="GO:0004713">
    <property type="term" value="F:protein tyrosine kinase activity"/>
    <property type="evidence" value="ECO:0007669"/>
    <property type="project" value="TreeGrafter"/>
</dbReference>
<feature type="transmembrane region" description="Helical" evidence="7">
    <location>
        <begin position="27"/>
        <end position="51"/>
    </location>
</feature>
<evidence type="ECO:0000256" key="2">
    <source>
        <dbReference type="ARBA" id="ARBA00022475"/>
    </source>
</evidence>
<keyword evidence="6" id="KW-0175">Coiled coil</keyword>
<keyword evidence="2" id="KW-1003">Cell membrane</keyword>
<keyword evidence="5 7" id="KW-0472">Membrane</keyword>
<dbReference type="EMBL" id="CP083803">
    <property type="protein sequence ID" value="UXZ44326.1"/>
    <property type="molecule type" value="Genomic_DNA"/>
</dbReference>
<evidence type="ECO:0000259" key="8">
    <source>
        <dbReference type="Pfam" id="PF02706"/>
    </source>
</evidence>
<sequence>MRIERDRLRDDEIDPFELLDGLWKQKWLVFLVALVFAGGALIYALIAPSIYEARLLVQPPTQNDISQLNYGRGASSDLRMLSVKDVYEVFLRNLQSESLRRDFFQTIYLPSLTEKERKESVDELYQDFQDVLSIEAASQSNPSLFYVRVNTGDSRLAADWVVRYVEMAGHLGRSEVILDVIADARMKAKNLKQEIAAARESARRLREDQIAQLTEALNVARTIGLQKTPIIAAGVSGEVSTVMNGALTYMRGIEALQAEIKNLRDRASDDPFVPKLRQRQEAADFYGMLQIDPEGVKVYRQDGGIESPEEPVRPKRLLVVFLGFVAGLTFGLGVALLRGVRWAIHRQHAA</sequence>
<name>A0AAJ5MJB5_9PSED</name>
<evidence type="ECO:0000313" key="10">
    <source>
        <dbReference type="Proteomes" id="UP001209279"/>
    </source>
</evidence>
<accession>A0AAJ5MJB5</accession>